<name>A0A1F6B0V5_9BACT</name>
<dbReference type="EMBL" id="MFJZ01000015">
    <property type="protein sequence ID" value="OGG30555.1"/>
    <property type="molecule type" value="Genomic_DNA"/>
</dbReference>
<proteinExistence type="predicted"/>
<organism evidence="1 2">
    <name type="scientific">Candidatus Gottesmanbacteria bacterium RIFCSPLOWO2_01_FULL_49_10</name>
    <dbReference type="NCBI Taxonomy" id="1798396"/>
    <lineage>
        <taxon>Bacteria</taxon>
        <taxon>Candidatus Gottesmaniibacteriota</taxon>
    </lineage>
</organism>
<dbReference type="Proteomes" id="UP000176409">
    <property type="component" value="Unassembled WGS sequence"/>
</dbReference>
<dbReference type="STRING" id="1798396.A2973_05760"/>
<evidence type="ECO:0000313" key="1">
    <source>
        <dbReference type="EMBL" id="OGG30555.1"/>
    </source>
</evidence>
<comment type="caution">
    <text evidence="1">The sequence shown here is derived from an EMBL/GenBank/DDBJ whole genome shotgun (WGS) entry which is preliminary data.</text>
</comment>
<sequence>MEQKLLAIVTKIEKSSLTPEEKEALYDTIAAALRSAVWPALYQHMPKDKLETLTHLVGKAAVDMTTEILSDAVKDPSVYEDANKLFDLLFVEVNKALAAEGIS</sequence>
<gene>
    <name evidence="1" type="ORF">A2973_05760</name>
</gene>
<protein>
    <submittedName>
        <fullName evidence="1">Uncharacterized protein</fullName>
    </submittedName>
</protein>
<dbReference type="AlphaFoldDB" id="A0A1F6B0V5"/>
<accession>A0A1F6B0V5</accession>
<reference evidence="1 2" key="1">
    <citation type="journal article" date="2016" name="Nat. Commun.">
        <title>Thousands of microbial genomes shed light on interconnected biogeochemical processes in an aquifer system.</title>
        <authorList>
            <person name="Anantharaman K."/>
            <person name="Brown C.T."/>
            <person name="Hug L.A."/>
            <person name="Sharon I."/>
            <person name="Castelle C.J."/>
            <person name="Probst A.J."/>
            <person name="Thomas B.C."/>
            <person name="Singh A."/>
            <person name="Wilkins M.J."/>
            <person name="Karaoz U."/>
            <person name="Brodie E.L."/>
            <person name="Williams K.H."/>
            <person name="Hubbard S.S."/>
            <person name="Banfield J.F."/>
        </authorList>
    </citation>
    <scope>NUCLEOTIDE SEQUENCE [LARGE SCALE GENOMIC DNA]</scope>
</reference>
<evidence type="ECO:0000313" key="2">
    <source>
        <dbReference type="Proteomes" id="UP000176409"/>
    </source>
</evidence>